<dbReference type="AlphaFoldDB" id="A0A1G2I4D3"/>
<protein>
    <recommendedName>
        <fullName evidence="3">IrrE N-terminal-like domain-containing protein</fullName>
    </recommendedName>
</protein>
<sequence length="169" mass="20038">MKISLAQKFPQLDFAKNADEWLGSLKEKTILEQLHERKVARVVISNRVCHFNIHALGSFARIGENFYIKIKDGQSTKEKIFTLGHEIAHTFEIEDNLYYEILEFPHFAPNDFPKFLKDMIEEIYKLIESFCDQFAKKWMEINGQEKVCLFFRNFQKEDSFSFIQIMEPS</sequence>
<proteinExistence type="predicted"/>
<name>A0A1G2I4D3_9BACT</name>
<evidence type="ECO:0008006" key="3">
    <source>
        <dbReference type="Google" id="ProtNLM"/>
    </source>
</evidence>
<dbReference type="Proteomes" id="UP000179214">
    <property type="component" value="Unassembled WGS sequence"/>
</dbReference>
<comment type="caution">
    <text evidence="1">The sequence shown here is derived from an EMBL/GenBank/DDBJ whole genome shotgun (WGS) entry which is preliminary data.</text>
</comment>
<evidence type="ECO:0000313" key="1">
    <source>
        <dbReference type="EMBL" id="OGZ69684.1"/>
    </source>
</evidence>
<accession>A0A1G2I4D3</accession>
<gene>
    <name evidence="1" type="ORF">A3F47_00370</name>
</gene>
<reference evidence="1 2" key="1">
    <citation type="journal article" date="2016" name="Nat. Commun.">
        <title>Thousands of microbial genomes shed light on interconnected biogeochemical processes in an aquifer system.</title>
        <authorList>
            <person name="Anantharaman K."/>
            <person name="Brown C.T."/>
            <person name="Hug L.A."/>
            <person name="Sharon I."/>
            <person name="Castelle C.J."/>
            <person name="Probst A.J."/>
            <person name="Thomas B.C."/>
            <person name="Singh A."/>
            <person name="Wilkins M.J."/>
            <person name="Karaoz U."/>
            <person name="Brodie E.L."/>
            <person name="Williams K.H."/>
            <person name="Hubbard S.S."/>
            <person name="Banfield J.F."/>
        </authorList>
    </citation>
    <scope>NUCLEOTIDE SEQUENCE [LARGE SCALE GENOMIC DNA]</scope>
</reference>
<dbReference type="EMBL" id="MHOV01000029">
    <property type="protein sequence ID" value="OGZ69684.1"/>
    <property type="molecule type" value="Genomic_DNA"/>
</dbReference>
<organism evidence="1 2">
    <name type="scientific">Candidatus Staskawiczbacteria bacterium RIFCSPHIGHO2_12_FULL_38_11</name>
    <dbReference type="NCBI Taxonomy" id="1802209"/>
    <lineage>
        <taxon>Bacteria</taxon>
        <taxon>Candidatus Staskawicziibacteriota</taxon>
    </lineage>
</organism>
<evidence type="ECO:0000313" key="2">
    <source>
        <dbReference type="Proteomes" id="UP000179214"/>
    </source>
</evidence>